<dbReference type="Gene3D" id="3.40.50.150">
    <property type="entry name" value="Vaccinia Virus protein VP39"/>
    <property type="match status" value="1"/>
</dbReference>
<dbReference type="CDD" id="cd02440">
    <property type="entry name" value="AdoMet_MTases"/>
    <property type="match status" value="1"/>
</dbReference>
<gene>
    <name evidence="2" type="ORF">E8M01_02165</name>
</gene>
<keyword evidence="3" id="KW-1185">Reference proteome</keyword>
<evidence type="ECO:0000313" key="3">
    <source>
        <dbReference type="Proteomes" id="UP000298781"/>
    </source>
</evidence>
<organism evidence="2 3">
    <name type="scientific">Phreatobacter stygius</name>
    <dbReference type="NCBI Taxonomy" id="1940610"/>
    <lineage>
        <taxon>Bacteria</taxon>
        <taxon>Pseudomonadati</taxon>
        <taxon>Pseudomonadota</taxon>
        <taxon>Alphaproteobacteria</taxon>
        <taxon>Hyphomicrobiales</taxon>
        <taxon>Phreatobacteraceae</taxon>
        <taxon>Phreatobacter</taxon>
    </lineage>
</organism>
<feature type="domain" description="Methyltransferase type 11" evidence="1">
    <location>
        <begin position="43"/>
        <end position="136"/>
    </location>
</feature>
<dbReference type="PANTHER" id="PTHR43591">
    <property type="entry name" value="METHYLTRANSFERASE"/>
    <property type="match status" value="1"/>
</dbReference>
<keyword evidence="2" id="KW-0489">Methyltransferase</keyword>
<keyword evidence="2" id="KW-0808">Transferase</keyword>
<dbReference type="Pfam" id="PF08241">
    <property type="entry name" value="Methyltransf_11"/>
    <property type="match status" value="1"/>
</dbReference>
<dbReference type="EMBL" id="CP039690">
    <property type="protein sequence ID" value="QCI63145.1"/>
    <property type="molecule type" value="Genomic_DNA"/>
</dbReference>
<dbReference type="RefSeq" id="WP_136958607.1">
    <property type="nucleotide sequence ID" value="NZ_CP039690.1"/>
</dbReference>
<dbReference type="OrthoDB" id="9795634at2"/>
<dbReference type="KEGG" id="pstg:E8M01_02165"/>
<dbReference type="Proteomes" id="UP000298781">
    <property type="component" value="Chromosome"/>
</dbReference>
<evidence type="ECO:0000313" key="2">
    <source>
        <dbReference type="EMBL" id="QCI63145.1"/>
    </source>
</evidence>
<dbReference type="SUPFAM" id="SSF53335">
    <property type="entry name" value="S-adenosyl-L-methionine-dependent methyltransferases"/>
    <property type="match status" value="1"/>
</dbReference>
<dbReference type="GO" id="GO:0008757">
    <property type="term" value="F:S-adenosylmethionine-dependent methyltransferase activity"/>
    <property type="evidence" value="ECO:0007669"/>
    <property type="project" value="InterPro"/>
</dbReference>
<dbReference type="AlphaFoldDB" id="A0A4D7AU28"/>
<dbReference type="PANTHER" id="PTHR43591:SF24">
    <property type="entry name" value="2-METHOXY-6-POLYPRENYL-1,4-BENZOQUINOL METHYLASE, MITOCHONDRIAL"/>
    <property type="match status" value="1"/>
</dbReference>
<evidence type="ECO:0000259" key="1">
    <source>
        <dbReference type="Pfam" id="PF08241"/>
    </source>
</evidence>
<sequence length="268" mass="28556">MEPASTFQASDGDGYELLMGRWSRRLAVPFLAFAGTAGGERVLDVGCGTGSLAFLLAGQAGLGEICGVDYAAPYVAHAARLNVDPRLSFQVADACALPFPDAAFDRVLSLLMLHFVATPDRAVAEMRRVARPGATVAAAVWDARGGFVANRMFYDTAAALDPAAAVRRAHHLTRPMTRQGELLAAWHQAGFADIRATELTIRMDFASFDDYWAPYTGKDGPVADYVATLDAPAYARLHEAVRAAYLDGETDGARSYVAVARAVKGTAP</sequence>
<dbReference type="InterPro" id="IPR013216">
    <property type="entry name" value="Methyltransf_11"/>
</dbReference>
<name>A0A4D7AU28_9HYPH</name>
<accession>A0A4D7AU28</accession>
<dbReference type="GO" id="GO:0032259">
    <property type="term" value="P:methylation"/>
    <property type="evidence" value="ECO:0007669"/>
    <property type="project" value="UniProtKB-KW"/>
</dbReference>
<protein>
    <submittedName>
        <fullName evidence="2">Class I SAM-dependent methyltransferase</fullName>
    </submittedName>
</protein>
<proteinExistence type="predicted"/>
<dbReference type="InterPro" id="IPR029063">
    <property type="entry name" value="SAM-dependent_MTases_sf"/>
</dbReference>
<reference evidence="2 3" key="1">
    <citation type="submission" date="2019-04" db="EMBL/GenBank/DDBJ databases">
        <title>Phreatobacter aquaticus sp. nov.</title>
        <authorList>
            <person name="Choi A."/>
        </authorList>
    </citation>
    <scope>NUCLEOTIDE SEQUENCE [LARGE SCALE GENOMIC DNA]</scope>
    <source>
        <strain evidence="2 3">KCTC 52518</strain>
    </source>
</reference>